<dbReference type="EMBL" id="MU790750">
    <property type="protein sequence ID" value="KAJ3993665.1"/>
    <property type="molecule type" value="Genomic_DNA"/>
</dbReference>
<evidence type="ECO:0000313" key="3">
    <source>
        <dbReference type="Proteomes" id="UP001163828"/>
    </source>
</evidence>
<feature type="compositionally biased region" description="Polar residues" evidence="1">
    <location>
        <begin position="48"/>
        <end position="66"/>
    </location>
</feature>
<name>A0ABQ8Q4S1_9AGAR</name>
<feature type="compositionally biased region" description="Polar residues" evidence="1">
    <location>
        <begin position="193"/>
        <end position="213"/>
    </location>
</feature>
<keyword evidence="3" id="KW-1185">Reference proteome</keyword>
<reference evidence="2" key="1">
    <citation type="submission" date="2022-08" db="EMBL/GenBank/DDBJ databases">
        <authorList>
            <consortium name="DOE Joint Genome Institute"/>
            <person name="Min B."/>
            <person name="Riley R."/>
            <person name="Sierra-Patev S."/>
            <person name="Naranjo-Ortiz M."/>
            <person name="Looney B."/>
            <person name="Konkel Z."/>
            <person name="Slot J.C."/>
            <person name="Sakamoto Y."/>
            <person name="Steenwyk J.L."/>
            <person name="Rokas A."/>
            <person name="Carro J."/>
            <person name="Camarero S."/>
            <person name="Ferreira P."/>
            <person name="Molpeceres G."/>
            <person name="Ruiz-Duenas F.J."/>
            <person name="Serrano A."/>
            <person name="Henrissat B."/>
            <person name="Drula E."/>
            <person name="Hughes K.W."/>
            <person name="Mata J.L."/>
            <person name="Ishikawa N.K."/>
            <person name="Vargas-Isla R."/>
            <person name="Ushijima S."/>
            <person name="Smith C.A."/>
            <person name="Ahrendt S."/>
            <person name="Andreopoulos W."/>
            <person name="He G."/>
            <person name="Labutti K."/>
            <person name="Lipzen A."/>
            <person name="Ng V."/>
            <person name="Sandor L."/>
            <person name="Barry K."/>
            <person name="Martinez A.T."/>
            <person name="Xiao Y."/>
            <person name="Gibbons J.G."/>
            <person name="Terashima K."/>
            <person name="Hibbett D.S."/>
            <person name="Grigoriev I.V."/>
        </authorList>
    </citation>
    <scope>NUCLEOTIDE SEQUENCE</scope>
    <source>
        <strain evidence="2">TFB10827</strain>
    </source>
</reference>
<organism evidence="2 3">
    <name type="scientific">Lentinula boryana</name>
    <dbReference type="NCBI Taxonomy" id="40481"/>
    <lineage>
        <taxon>Eukaryota</taxon>
        <taxon>Fungi</taxon>
        <taxon>Dikarya</taxon>
        <taxon>Basidiomycota</taxon>
        <taxon>Agaricomycotina</taxon>
        <taxon>Agaricomycetes</taxon>
        <taxon>Agaricomycetidae</taxon>
        <taxon>Agaricales</taxon>
        <taxon>Marasmiineae</taxon>
        <taxon>Omphalotaceae</taxon>
        <taxon>Lentinula</taxon>
    </lineage>
</organism>
<feature type="compositionally biased region" description="Low complexity" evidence="1">
    <location>
        <begin position="128"/>
        <end position="152"/>
    </location>
</feature>
<feature type="region of interest" description="Disordered" evidence="1">
    <location>
        <begin position="311"/>
        <end position="368"/>
    </location>
</feature>
<feature type="compositionally biased region" description="Low complexity" evidence="1">
    <location>
        <begin position="430"/>
        <end position="441"/>
    </location>
</feature>
<feature type="region of interest" description="Disordered" evidence="1">
    <location>
        <begin position="380"/>
        <end position="463"/>
    </location>
</feature>
<dbReference type="Proteomes" id="UP001163828">
    <property type="component" value="Unassembled WGS sequence"/>
</dbReference>
<gene>
    <name evidence="2" type="ORF">F5050DRAFT_658254</name>
</gene>
<feature type="compositionally biased region" description="Polar residues" evidence="1">
    <location>
        <begin position="85"/>
        <end position="97"/>
    </location>
</feature>
<evidence type="ECO:0000256" key="1">
    <source>
        <dbReference type="SAM" id="MobiDB-lite"/>
    </source>
</evidence>
<proteinExistence type="predicted"/>
<feature type="compositionally biased region" description="Polar residues" evidence="1">
    <location>
        <begin position="1"/>
        <end position="40"/>
    </location>
</feature>
<feature type="compositionally biased region" description="Basic and acidic residues" evidence="1">
    <location>
        <begin position="342"/>
        <end position="355"/>
    </location>
</feature>
<protein>
    <submittedName>
        <fullName evidence="2">Uncharacterized protein</fullName>
    </submittedName>
</protein>
<comment type="caution">
    <text evidence="2">The sequence shown here is derived from an EMBL/GenBank/DDBJ whole genome shotgun (WGS) entry which is preliminary data.</text>
</comment>
<feature type="compositionally biased region" description="Acidic residues" evidence="1">
    <location>
        <begin position="356"/>
        <end position="368"/>
    </location>
</feature>
<feature type="region of interest" description="Disordered" evidence="1">
    <location>
        <begin position="190"/>
        <end position="275"/>
    </location>
</feature>
<feature type="compositionally biased region" description="Polar residues" evidence="1">
    <location>
        <begin position="442"/>
        <end position="454"/>
    </location>
</feature>
<evidence type="ECO:0000313" key="2">
    <source>
        <dbReference type="EMBL" id="KAJ3993665.1"/>
    </source>
</evidence>
<feature type="compositionally biased region" description="Basic and acidic residues" evidence="1">
    <location>
        <begin position="224"/>
        <end position="255"/>
    </location>
</feature>
<sequence>MSSVVAQEETSQHSNTISTQGEKVSRDSTGSNQIGSNNSADGEIFTKATATPEQSIASINNTASTSKHLDPSPALPLANPRKQKSTGILSLRRSPSGSRKRSESLSASAPKSELIPPLPTKKEPEQPPKSILTPSSSSSSLSHPATPSPSLSRVPSIQFAPLPQLAPRKRKSSVPLGIAARSAMMQRRRQIMYGSSTAANLQNPNDAANTSSAEGRGMWTPAEAEEHMTRQLRSKEKERDRMLKKQQRELEKDATKSASSSRHGFNDEAEMGNDDPLVVFGRLMKDAWRRVGKKDGNVKADLPAKAQLDSKVNSAVTTKTAPPASEKPVESVAKLDQTAFKEAGDDNRFVNHEPDTSDEYNDDEIDLDPNEVDVSKIATLRAGSPPPPSHNHLLSQSQSETSSIAGSDETVGSDSTMTSPSPTSPPSPTTPTAHTHTHISTDSPTLEQTLSKNGTRIPVTIEPERSVHRLPSLELTPLSPFLVT</sequence>
<feature type="compositionally biased region" description="Polar residues" evidence="1">
    <location>
        <begin position="311"/>
        <end position="320"/>
    </location>
</feature>
<accession>A0ABQ8Q4S1</accession>
<feature type="region of interest" description="Disordered" evidence="1">
    <location>
        <begin position="1"/>
        <end position="178"/>
    </location>
</feature>
<feature type="compositionally biased region" description="Polar residues" evidence="1">
    <location>
        <begin position="398"/>
        <end position="414"/>
    </location>
</feature>